<accession>A0AAW2FFF9</accession>
<name>A0AAW2FFF9_9HYME</name>
<dbReference type="Proteomes" id="UP001430953">
    <property type="component" value="Unassembled WGS sequence"/>
</dbReference>
<organism evidence="1 2">
    <name type="scientific">Cardiocondyla obscurior</name>
    <dbReference type="NCBI Taxonomy" id="286306"/>
    <lineage>
        <taxon>Eukaryota</taxon>
        <taxon>Metazoa</taxon>
        <taxon>Ecdysozoa</taxon>
        <taxon>Arthropoda</taxon>
        <taxon>Hexapoda</taxon>
        <taxon>Insecta</taxon>
        <taxon>Pterygota</taxon>
        <taxon>Neoptera</taxon>
        <taxon>Endopterygota</taxon>
        <taxon>Hymenoptera</taxon>
        <taxon>Apocrita</taxon>
        <taxon>Aculeata</taxon>
        <taxon>Formicoidea</taxon>
        <taxon>Formicidae</taxon>
        <taxon>Myrmicinae</taxon>
        <taxon>Cardiocondyla</taxon>
    </lineage>
</organism>
<proteinExistence type="predicted"/>
<evidence type="ECO:0000313" key="1">
    <source>
        <dbReference type="EMBL" id="KAL0114684.1"/>
    </source>
</evidence>
<reference evidence="1 2" key="1">
    <citation type="submission" date="2023-03" db="EMBL/GenBank/DDBJ databases">
        <title>High recombination rates correlate with genetic variation in Cardiocondyla obscurior ants.</title>
        <authorList>
            <person name="Errbii M."/>
        </authorList>
    </citation>
    <scope>NUCLEOTIDE SEQUENCE [LARGE SCALE GENOMIC DNA]</scope>
    <source>
        <strain evidence="1">Alpha-2009</strain>
        <tissue evidence="1">Whole body</tissue>
    </source>
</reference>
<evidence type="ECO:0000313" key="2">
    <source>
        <dbReference type="Proteomes" id="UP001430953"/>
    </source>
</evidence>
<keyword evidence="2" id="KW-1185">Reference proteome</keyword>
<protein>
    <submittedName>
        <fullName evidence="1">Uncharacterized protein</fullName>
    </submittedName>
</protein>
<dbReference type="EMBL" id="JADYXP020000011">
    <property type="protein sequence ID" value="KAL0114684.1"/>
    <property type="molecule type" value="Genomic_DNA"/>
</dbReference>
<gene>
    <name evidence="1" type="ORF">PUN28_011764</name>
</gene>
<dbReference type="AlphaFoldDB" id="A0AAW2FFF9"/>
<comment type="caution">
    <text evidence="1">The sequence shown here is derived from an EMBL/GenBank/DDBJ whole genome shotgun (WGS) entry which is preliminary data.</text>
</comment>
<sequence>MSALTPPSLNPAKCLDLIKRARGTHDKSRDFMTRLDLRAMKVQASRVFQVRFLYSLCISALAFTENFIRS</sequence>